<sequence length="503" mass="56600">MFAHLKNLFKGNKKDHAQSASLTKQQHPQQPASSTDSKRTLIVAEPKKLHNAKTLTAKQVIEIEQRRKRQLPVYPGLERFELIEKLGDGAFSIVYKARDTTNDQLVAIKVVRKNELERHGNTPHLHPSLKKKTRATERSTILKEVQIMQTCKHENLVALVHFSESLDYYFLVMELSKGGELFHQIVKLTYFSEDLARHVIIQVALAIQQLHERGIVHRDIKPENILFDPIPIIPSKKTQNLFDEDKVDEGEFTLGVGGGGIGRVKVADFGLSKVIWDDATKTPCGTVGYTAPEIVRDQRYHKGVDMWALGCVLYTMLCGFPPFYDESIPALTQKVARGQYTFLSPWWDPISDSAKELITHLLCVDPNERYTVDEFLNHPWITQKKAPAISVPAVASTPTSMIPPDFMDTTTPSSGSRRRKDIFSPGVASIKEILDITYAVQRIGEEKAQQLGGLAEEDEEDEEDEDEQRMRATHHAMPTAAQGGFALDMSKATILKKRQKATA</sequence>
<keyword evidence="2 3" id="KW-0067">ATP-binding</keyword>
<dbReference type="InterPro" id="IPR000719">
    <property type="entry name" value="Prot_kinase_dom"/>
</dbReference>
<dbReference type="Pfam" id="PF00069">
    <property type="entry name" value="Pkinase"/>
    <property type="match status" value="1"/>
</dbReference>
<dbReference type="RefSeq" id="XP_058341968.1">
    <property type="nucleotide sequence ID" value="XM_058487153.1"/>
</dbReference>
<dbReference type="PANTHER" id="PTHR24347">
    <property type="entry name" value="SERINE/THREONINE-PROTEIN KINASE"/>
    <property type="match status" value="1"/>
</dbReference>
<feature type="compositionally biased region" description="Acidic residues" evidence="4">
    <location>
        <begin position="455"/>
        <end position="467"/>
    </location>
</feature>
<dbReference type="SMART" id="SM00220">
    <property type="entry name" value="S_TKc"/>
    <property type="match status" value="1"/>
</dbReference>
<dbReference type="InterPro" id="IPR017441">
    <property type="entry name" value="Protein_kinase_ATP_BS"/>
</dbReference>
<evidence type="ECO:0000256" key="3">
    <source>
        <dbReference type="PROSITE-ProRule" id="PRU10141"/>
    </source>
</evidence>
<name>A0AAD7V1D5_9FUNG</name>
<accession>A0AAD7V1D5</accession>
<dbReference type="AlphaFoldDB" id="A0AAD7V1D5"/>
<dbReference type="EMBL" id="JARTCD010000034">
    <property type="protein sequence ID" value="KAJ8657055.1"/>
    <property type="molecule type" value="Genomic_DNA"/>
</dbReference>
<dbReference type="PROSITE" id="PS00108">
    <property type="entry name" value="PROTEIN_KINASE_ST"/>
    <property type="match status" value="1"/>
</dbReference>
<evidence type="ECO:0000313" key="6">
    <source>
        <dbReference type="EMBL" id="KAJ8657055.1"/>
    </source>
</evidence>
<dbReference type="SUPFAM" id="SSF56112">
    <property type="entry name" value="Protein kinase-like (PK-like)"/>
    <property type="match status" value="1"/>
</dbReference>
<feature type="region of interest" description="Disordered" evidence="4">
    <location>
        <begin position="449"/>
        <end position="485"/>
    </location>
</feature>
<evidence type="ECO:0000313" key="7">
    <source>
        <dbReference type="Proteomes" id="UP001234581"/>
    </source>
</evidence>
<dbReference type="FunFam" id="1.10.510.10:FF:000313">
    <property type="entry name" value="Serine/threonine-protein kinase srk1"/>
    <property type="match status" value="1"/>
</dbReference>
<feature type="domain" description="Protein kinase" evidence="5">
    <location>
        <begin position="80"/>
        <end position="381"/>
    </location>
</feature>
<dbReference type="InterPro" id="IPR011009">
    <property type="entry name" value="Kinase-like_dom_sf"/>
</dbReference>
<feature type="compositionally biased region" description="Polar residues" evidence="4">
    <location>
        <begin position="18"/>
        <end position="35"/>
    </location>
</feature>
<protein>
    <recommendedName>
        <fullName evidence="5">Protein kinase domain-containing protein</fullName>
    </recommendedName>
</protein>
<evidence type="ECO:0000259" key="5">
    <source>
        <dbReference type="PROSITE" id="PS50011"/>
    </source>
</evidence>
<feature type="region of interest" description="Disordered" evidence="4">
    <location>
        <begin position="400"/>
        <end position="421"/>
    </location>
</feature>
<evidence type="ECO:0000256" key="2">
    <source>
        <dbReference type="ARBA" id="ARBA00022840"/>
    </source>
</evidence>
<feature type="region of interest" description="Disordered" evidence="4">
    <location>
        <begin position="11"/>
        <end position="39"/>
    </location>
</feature>
<dbReference type="InterPro" id="IPR008271">
    <property type="entry name" value="Ser/Thr_kinase_AS"/>
</dbReference>
<dbReference type="GeneID" id="83214543"/>
<proteinExistence type="predicted"/>
<dbReference type="Gene3D" id="1.10.510.10">
    <property type="entry name" value="Transferase(Phosphotransferase) domain 1"/>
    <property type="match status" value="1"/>
</dbReference>
<evidence type="ECO:0000256" key="1">
    <source>
        <dbReference type="ARBA" id="ARBA00022741"/>
    </source>
</evidence>
<comment type="caution">
    <text evidence="6">The sequence shown here is derived from an EMBL/GenBank/DDBJ whole genome shotgun (WGS) entry which is preliminary data.</text>
</comment>
<keyword evidence="7" id="KW-1185">Reference proteome</keyword>
<feature type="binding site" evidence="3">
    <location>
        <position position="113"/>
    </location>
    <ligand>
        <name>ATP</name>
        <dbReference type="ChEBI" id="CHEBI:30616"/>
    </ligand>
</feature>
<evidence type="ECO:0000256" key="4">
    <source>
        <dbReference type="SAM" id="MobiDB-lite"/>
    </source>
</evidence>
<reference evidence="6 7" key="1">
    <citation type="submission" date="2023-03" db="EMBL/GenBank/DDBJ databases">
        <title>Genome sequence of Lichtheimia ornata CBS 291.66.</title>
        <authorList>
            <person name="Mohabir J.T."/>
            <person name="Shea T.P."/>
            <person name="Kurbessoian T."/>
            <person name="Berby B."/>
            <person name="Fontaine J."/>
            <person name="Livny J."/>
            <person name="Gnirke A."/>
            <person name="Stajich J.E."/>
            <person name="Cuomo C.A."/>
        </authorList>
    </citation>
    <scope>NUCLEOTIDE SEQUENCE [LARGE SCALE GENOMIC DNA]</scope>
    <source>
        <strain evidence="6">CBS 291.66</strain>
    </source>
</reference>
<dbReference type="Proteomes" id="UP001234581">
    <property type="component" value="Unassembled WGS sequence"/>
</dbReference>
<dbReference type="PROSITE" id="PS50011">
    <property type="entry name" value="PROTEIN_KINASE_DOM"/>
    <property type="match status" value="1"/>
</dbReference>
<dbReference type="GO" id="GO:0005524">
    <property type="term" value="F:ATP binding"/>
    <property type="evidence" value="ECO:0007669"/>
    <property type="project" value="UniProtKB-UniRule"/>
</dbReference>
<dbReference type="PROSITE" id="PS00107">
    <property type="entry name" value="PROTEIN_KINASE_ATP"/>
    <property type="match status" value="1"/>
</dbReference>
<organism evidence="6 7">
    <name type="scientific">Lichtheimia ornata</name>
    <dbReference type="NCBI Taxonomy" id="688661"/>
    <lineage>
        <taxon>Eukaryota</taxon>
        <taxon>Fungi</taxon>
        <taxon>Fungi incertae sedis</taxon>
        <taxon>Mucoromycota</taxon>
        <taxon>Mucoromycotina</taxon>
        <taxon>Mucoromycetes</taxon>
        <taxon>Mucorales</taxon>
        <taxon>Lichtheimiaceae</taxon>
        <taxon>Lichtheimia</taxon>
    </lineage>
</organism>
<dbReference type="GO" id="GO:0004672">
    <property type="term" value="F:protein kinase activity"/>
    <property type="evidence" value="ECO:0007669"/>
    <property type="project" value="InterPro"/>
</dbReference>
<gene>
    <name evidence="6" type="ORF">O0I10_007134</name>
</gene>
<keyword evidence="1 3" id="KW-0547">Nucleotide-binding</keyword>